<name>A0AB34IQL4_PRYPA</name>
<reference evidence="1 2" key="1">
    <citation type="journal article" date="2024" name="Science">
        <title>Giant polyketide synthase enzymes in the biosynthesis of giant marine polyether toxins.</title>
        <authorList>
            <person name="Fallon T.R."/>
            <person name="Shende V.V."/>
            <person name="Wierzbicki I.H."/>
            <person name="Pendleton A.L."/>
            <person name="Watervoot N.F."/>
            <person name="Auber R.P."/>
            <person name="Gonzalez D.J."/>
            <person name="Wisecaver J.H."/>
            <person name="Moore B.S."/>
        </authorList>
    </citation>
    <scope>NUCLEOTIDE SEQUENCE [LARGE SCALE GENOMIC DNA]</scope>
    <source>
        <strain evidence="1 2">12B1</strain>
    </source>
</reference>
<comment type="caution">
    <text evidence="1">The sequence shown here is derived from an EMBL/GenBank/DDBJ whole genome shotgun (WGS) entry which is preliminary data.</text>
</comment>
<evidence type="ECO:0000313" key="2">
    <source>
        <dbReference type="Proteomes" id="UP001515480"/>
    </source>
</evidence>
<evidence type="ECO:0000313" key="1">
    <source>
        <dbReference type="EMBL" id="KAL1503959.1"/>
    </source>
</evidence>
<dbReference type="Proteomes" id="UP001515480">
    <property type="component" value="Unassembled WGS sequence"/>
</dbReference>
<dbReference type="EMBL" id="JBGBPQ010000020">
    <property type="protein sequence ID" value="KAL1503959.1"/>
    <property type="molecule type" value="Genomic_DNA"/>
</dbReference>
<proteinExistence type="predicted"/>
<sequence length="181" mass="19829">MKHVTVSRVTWVHSQYDPTILEAVDAEASRAAAAVDDRTTGEVDERLAAMRARKGEDALHDVLAHPQGALLIGRGDLMLRSYSCLHLLGSPPLHDCAFGLQAAQVAVACGFTHVALEAVRTHEVRVDSHALDAARKREVVEAYEASVHLHHELLHRRVRAGLLGRGGRGDCRVSRMWKLLA</sequence>
<keyword evidence="2" id="KW-1185">Reference proteome</keyword>
<dbReference type="AlphaFoldDB" id="A0AB34IQL4"/>
<accession>A0AB34IQL4</accession>
<gene>
    <name evidence="1" type="ORF">AB1Y20_010377</name>
</gene>
<protein>
    <submittedName>
        <fullName evidence="1">Uncharacterized protein</fullName>
    </submittedName>
</protein>
<organism evidence="1 2">
    <name type="scientific">Prymnesium parvum</name>
    <name type="common">Toxic golden alga</name>
    <dbReference type="NCBI Taxonomy" id="97485"/>
    <lineage>
        <taxon>Eukaryota</taxon>
        <taxon>Haptista</taxon>
        <taxon>Haptophyta</taxon>
        <taxon>Prymnesiophyceae</taxon>
        <taxon>Prymnesiales</taxon>
        <taxon>Prymnesiaceae</taxon>
        <taxon>Prymnesium</taxon>
    </lineage>
</organism>